<accession>A0A2Z2NQ24</accession>
<dbReference type="InterPro" id="IPR027383">
    <property type="entry name" value="Znf_put"/>
</dbReference>
<dbReference type="KEGG" id="gai:IMCC3135_17370"/>
<gene>
    <name evidence="2" type="ORF">IMCC3135_17370</name>
</gene>
<organism evidence="2 3">
    <name type="scientific">Granulosicoccus antarcticus IMCC3135</name>
    <dbReference type="NCBI Taxonomy" id="1192854"/>
    <lineage>
        <taxon>Bacteria</taxon>
        <taxon>Pseudomonadati</taxon>
        <taxon>Pseudomonadota</taxon>
        <taxon>Gammaproteobacteria</taxon>
        <taxon>Chromatiales</taxon>
        <taxon>Granulosicoccaceae</taxon>
        <taxon>Granulosicoccus</taxon>
    </lineage>
</organism>
<sequence>MKSESVLQRTVRWLKGQMLTHMPGMLTCRQFEDFILAYLDGELTRKQVAMFEMHLLVCRECRDYLASYKRTVEINKVVLGLPDDAVPDEVPADLIAAILKSKQ</sequence>
<evidence type="ECO:0000313" key="2">
    <source>
        <dbReference type="EMBL" id="ASJ73556.1"/>
    </source>
</evidence>
<dbReference type="Proteomes" id="UP000250079">
    <property type="component" value="Chromosome"/>
</dbReference>
<dbReference type="OrthoDB" id="8374021at2"/>
<dbReference type="Gene3D" id="1.10.10.1320">
    <property type="entry name" value="Anti-sigma factor, zinc-finger domain"/>
    <property type="match status" value="1"/>
</dbReference>
<proteinExistence type="predicted"/>
<name>A0A2Z2NQ24_9GAMM</name>
<dbReference type="AlphaFoldDB" id="A0A2Z2NQ24"/>
<dbReference type="InterPro" id="IPR041916">
    <property type="entry name" value="Anti_sigma_zinc_sf"/>
</dbReference>
<dbReference type="Pfam" id="PF13490">
    <property type="entry name" value="zf-HC2"/>
    <property type="match status" value="1"/>
</dbReference>
<evidence type="ECO:0000259" key="1">
    <source>
        <dbReference type="Pfam" id="PF13490"/>
    </source>
</evidence>
<reference evidence="2 3" key="1">
    <citation type="submission" date="2016-12" db="EMBL/GenBank/DDBJ databases">
        <authorList>
            <person name="Song W.-J."/>
            <person name="Kurnit D.M."/>
        </authorList>
    </citation>
    <scope>NUCLEOTIDE SEQUENCE [LARGE SCALE GENOMIC DNA]</scope>
    <source>
        <strain evidence="2 3">IMCC3135</strain>
    </source>
</reference>
<feature type="domain" description="Putative zinc-finger" evidence="1">
    <location>
        <begin position="28"/>
        <end position="62"/>
    </location>
</feature>
<protein>
    <recommendedName>
        <fullName evidence="1">Putative zinc-finger domain-containing protein</fullName>
    </recommendedName>
</protein>
<evidence type="ECO:0000313" key="3">
    <source>
        <dbReference type="Proteomes" id="UP000250079"/>
    </source>
</evidence>
<dbReference type="RefSeq" id="WP_157736060.1">
    <property type="nucleotide sequence ID" value="NZ_CP018632.1"/>
</dbReference>
<keyword evidence="3" id="KW-1185">Reference proteome</keyword>
<dbReference type="EMBL" id="CP018632">
    <property type="protein sequence ID" value="ASJ73556.1"/>
    <property type="molecule type" value="Genomic_DNA"/>
</dbReference>